<feature type="region of interest" description="Disordered" evidence="1">
    <location>
        <begin position="1"/>
        <end position="37"/>
    </location>
</feature>
<reference evidence="2 3" key="1">
    <citation type="journal article" date="2019" name="Commun. Biol.">
        <title>The bagworm genome reveals a unique fibroin gene that provides high tensile strength.</title>
        <authorList>
            <person name="Kono N."/>
            <person name="Nakamura H."/>
            <person name="Ohtoshi R."/>
            <person name="Tomita M."/>
            <person name="Numata K."/>
            <person name="Arakawa K."/>
        </authorList>
    </citation>
    <scope>NUCLEOTIDE SEQUENCE [LARGE SCALE GENOMIC DNA]</scope>
</reference>
<dbReference type="EMBL" id="BGZK01001419">
    <property type="protein sequence ID" value="GBP79561.1"/>
    <property type="molecule type" value="Genomic_DNA"/>
</dbReference>
<accession>A0A4C1YSV8</accession>
<protein>
    <submittedName>
        <fullName evidence="2">Uncharacterized protein</fullName>
    </submittedName>
</protein>
<sequence>MRSSLLSSPEQFTDPSATLSIQASSKPSTISRTLRPERLSIQRHRSSTILQLTYNAVSGSTDPPAGLDTGRLGFSVAVTIHVAEAQLVEILRAILLGQDSLYPIQVCLLALVHVGDAHH</sequence>
<evidence type="ECO:0000256" key="1">
    <source>
        <dbReference type="SAM" id="MobiDB-lite"/>
    </source>
</evidence>
<name>A0A4C1YSV8_EUMVA</name>
<proteinExistence type="predicted"/>
<evidence type="ECO:0000313" key="3">
    <source>
        <dbReference type="Proteomes" id="UP000299102"/>
    </source>
</evidence>
<gene>
    <name evidence="2" type="ORF">EVAR_52019_1</name>
</gene>
<dbReference type="AlphaFoldDB" id="A0A4C1YSV8"/>
<keyword evidence="3" id="KW-1185">Reference proteome</keyword>
<comment type="caution">
    <text evidence="2">The sequence shown here is derived from an EMBL/GenBank/DDBJ whole genome shotgun (WGS) entry which is preliminary data.</text>
</comment>
<feature type="compositionally biased region" description="Polar residues" evidence="1">
    <location>
        <begin position="1"/>
        <end position="32"/>
    </location>
</feature>
<dbReference type="Proteomes" id="UP000299102">
    <property type="component" value="Unassembled WGS sequence"/>
</dbReference>
<evidence type="ECO:0000313" key="2">
    <source>
        <dbReference type="EMBL" id="GBP79561.1"/>
    </source>
</evidence>
<organism evidence="2 3">
    <name type="scientific">Eumeta variegata</name>
    <name type="common">Bagworm moth</name>
    <name type="synonym">Eumeta japonica</name>
    <dbReference type="NCBI Taxonomy" id="151549"/>
    <lineage>
        <taxon>Eukaryota</taxon>
        <taxon>Metazoa</taxon>
        <taxon>Ecdysozoa</taxon>
        <taxon>Arthropoda</taxon>
        <taxon>Hexapoda</taxon>
        <taxon>Insecta</taxon>
        <taxon>Pterygota</taxon>
        <taxon>Neoptera</taxon>
        <taxon>Endopterygota</taxon>
        <taxon>Lepidoptera</taxon>
        <taxon>Glossata</taxon>
        <taxon>Ditrysia</taxon>
        <taxon>Tineoidea</taxon>
        <taxon>Psychidae</taxon>
        <taxon>Oiketicinae</taxon>
        <taxon>Eumeta</taxon>
    </lineage>
</organism>